<protein>
    <recommendedName>
        <fullName evidence="3">histidinol-phosphate transaminase</fullName>
        <ecNumber evidence="3">2.6.1.9</ecNumber>
    </recommendedName>
</protein>
<gene>
    <name evidence="11" type="ORF">ALO79_01935</name>
</gene>
<dbReference type="PANTHER" id="PTHR43643:SF6">
    <property type="entry name" value="HISTIDINOL-PHOSPHATE AMINOTRANSFERASE"/>
    <property type="match status" value="1"/>
</dbReference>
<keyword evidence="5" id="KW-0028">Amino-acid biosynthesis</keyword>
<dbReference type="SUPFAM" id="SSF53383">
    <property type="entry name" value="PLP-dependent transferases"/>
    <property type="match status" value="1"/>
</dbReference>
<dbReference type="GO" id="GO:0000105">
    <property type="term" value="P:L-histidine biosynthetic process"/>
    <property type="evidence" value="ECO:0007669"/>
    <property type="project" value="UniProtKB-KW"/>
</dbReference>
<evidence type="ECO:0000256" key="9">
    <source>
        <dbReference type="ARBA" id="ARBA00047481"/>
    </source>
</evidence>
<dbReference type="InterPro" id="IPR050106">
    <property type="entry name" value="HistidinolP_aminotransfase"/>
</dbReference>
<evidence type="ECO:0000256" key="5">
    <source>
        <dbReference type="ARBA" id="ARBA00022605"/>
    </source>
</evidence>
<comment type="catalytic activity">
    <reaction evidence="9">
        <text>L-histidinol phosphate + 2-oxoglutarate = 3-(imidazol-4-yl)-2-oxopropyl phosphate + L-glutamate</text>
        <dbReference type="Rhea" id="RHEA:23744"/>
        <dbReference type="ChEBI" id="CHEBI:16810"/>
        <dbReference type="ChEBI" id="CHEBI:29985"/>
        <dbReference type="ChEBI" id="CHEBI:57766"/>
        <dbReference type="ChEBI" id="CHEBI:57980"/>
        <dbReference type="EC" id="2.6.1.9"/>
    </reaction>
</comment>
<dbReference type="GO" id="GO:0004400">
    <property type="term" value="F:histidinol-phosphate transaminase activity"/>
    <property type="evidence" value="ECO:0007669"/>
    <property type="project" value="UniProtKB-EC"/>
</dbReference>
<evidence type="ECO:0000256" key="7">
    <source>
        <dbReference type="ARBA" id="ARBA00022898"/>
    </source>
</evidence>
<evidence type="ECO:0000259" key="10">
    <source>
        <dbReference type="Pfam" id="PF00155"/>
    </source>
</evidence>
<evidence type="ECO:0000256" key="1">
    <source>
        <dbReference type="ARBA" id="ARBA00005011"/>
    </source>
</evidence>
<evidence type="ECO:0000256" key="3">
    <source>
        <dbReference type="ARBA" id="ARBA00012748"/>
    </source>
</evidence>
<evidence type="ECO:0000256" key="6">
    <source>
        <dbReference type="ARBA" id="ARBA00022679"/>
    </source>
</evidence>
<evidence type="ECO:0000256" key="2">
    <source>
        <dbReference type="ARBA" id="ARBA00007970"/>
    </source>
</evidence>
<comment type="pathway">
    <text evidence="1">Amino-acid biosynthesis; L-histidine biosynthesis; L-histidine from 5-phospho-alpha-D-ribose 1-diphosphate: step 7/9.</text>
</comment>
<keyword evidence="7" id="KW-0663">Pyridoxal phosphate</keyword>
<dbReference type="RefSeq" id="WP_057431026.1">
    <property type="nucleotide sequence ID" value="NZ_LIIH01000106.1"/>
</dbReference>
<dbReference type="InterPro" id="IPR015424">
    <property type="entry name" value="PyrdxlP-dep_Trfase"/>
</dbReference>
<reference evidence="11 12" key="1">
    <citation type="submission" date="2015-09" db="EMBL/GenBank/DDBJ databases">
        <title>Genome announcement of multiple Pseudomonas syringae strains.</title>
        <authorList>
            <person name="Thakur S."/>
            <person name="Wang P.W."/>
            <person name="Gong Y."/>
            <person name="Weir B.S."/>
            <person name="Guttman D.S."/>
        </authorList>
    </citation>
    <scope>NUCLEOTIDE SEQUENCE [LARGE SCALE GENOMIC DNA]</scope>
    <source>
        <strain evidence="11 12">ICMP9419</strain>
    </source>
</reference>
<organism evidence="11 12">
    <name type="scientific">Pseudomonas syringae pv. castaneae</name>
    <dbReference type="NCBI Taxonomy" id="264450"/>
    <lineage>
        <taxon>Bacteria</taxon>
        <taxon>Pseudomonadati</taxon>
        <taxon>Pseudomonadota</taxon>
        <taxon>Gammaproteobacteria</taxon>
        <taxon>Pseudomonadales</taxon>
        <taxon>Pseudomonadaceae</taxon>
        <taxon>Pseudomonas</taxon>
        <taxon>Pseudomonas syringae</taxon>
    </lineage>
</organism>
<keyword evidence="8" id="KW-0368">Histidine biosynthesis</keyword>
<evidence type="ECO:0000256" key="4">
    <source>
        <dbReference type="ARBA" id="ARBA00022576"/>
    </source>
</evidence>
<dbReference type="InterPro" id="IPR015422">
    <property type="entry name" value="PyrdxlP-dep_Trfase_small"/>
</dbReference>
<dbReference type="Gene3D" id="3.90.1150.10">
    <property type="entry name" value="Aspartate Aminotransferase, domain 1"/>
    <property type="match status" value="1"/>
</dbReference>
<proteinExistence type="inferred from homology"/>
<dbReference type="PATRIC" id="fig|264450.4.peg.2354"/>
<dbReference type="EMBL" id="LJQD01000107">
    <property type="protein sequence ID" value="KPW98504.1"/>
    <property type="molecule type" value="Genomic_DNA"/>
</dbReference>
<dbReference type="InterPro" id="IPR015421">
    <property type="entry name" value="PyrdxlP-dep_Trfase_major"/>
</dbReference>
<evidence type="ECO:0000313" key="11">
    <source>
        <dbReference type="EMBL" id="KPW98504.1"/>
    </source>
</evidence>
<evidence type="ECO:0000256" key="8">
    <source>
        <dbReference type="ARBA" id="ARBA00023102"/>
    </source>
</evidence>
<comment type="similarity">
    <text evidence="2">Belongs to the class-II pyridoxal-phosphate-dependent aminotransferase family. Histidinol-phosphate aminotransferase subfamily.</text>
</comment>
<keyword evidence="6 11" id="KW-0808">Transferase</keyword>
<evidence type="ECO:0000313" key="12">
    <source>
        <dbReference type="Proteomes" id="UP000050381"/>
    </source>
</evidence>
<name>A0A0P9NI24_PSESX</name>
<dbReference type="Pfam" id="PF00155">
    <property type="entry name" value="Aminotran_1_2"/>
    <property type="match status" value="1"/>
</dbReference>
<dbReference type="CDD" id="cd00609">
    <property type="entry name" value="AAT_like"/>
    <property type="match status" value="1"/>
</dbReference>
<dbReference type="Gene3D" id="3.40.640.10">
    <property type="entry name" value="Type I PLP-dependent aspartate aminotransferase-like (Major domain)"/>
    <property type="match status" value="1"/>
</dbReference>
<comment type="caution">
    <text evidence="11">The sequence shown here is derived from an EMBL/GenBank/DDBJ whole genome shotgun (WGS) entry which is preliminary data.</text>
</comment>
<dbReference type="GO" id="GO:0030170">
    <property type="term" value="F:pyridoxal phosphate binding"/>
    <property type="evidence" value="ECO:0007669"/>
    <property type="project" value="InterPro"/>
</dbReference>
<dbReference type="Proteomes" id="UP000050381">
    <property type="component" value="Unassembled WGS sequence"/>
</dbReference>
<dbReference type="InterPro" id="IPR004839">
    <property type="entry name" value="Aminotransferase_I/II_large"/>
</dbReference>
<dbReference type="PANTHER" id="PTHR43643">
    <property type="entry name" value="HISTIDINOL-PHOSPHATE AMINOTRANSFERASE 2"/>
    <property type="match status" value="1"/>
</dbReference>
<keyword evidence="4 11" id="KW-0032">Aminotransferase</keyword>
<sequence length="329" mass="36829">MIDLTWTGNILIDIEQHNNRIATLAGRIDFSKKGSSDSSNVKVSLANYYDIPVEYVEVGAGATQLVELLLRGNYKSKILDVVPNFHLVRTVSMQEGFDYTPLTVGCDDDVLSMLKKIDADNECILSLSSPRNPLGYSWTIEALREIVEYFPGLVLIDQVYAEFDDDSIIPLVHNYPNLVIVRTFSKAWGMANMRIGYAISSGFSNGIRLTVLPNSVNGLAQNTAIMLLEQNDLVVESLKVNKENRTYLEGKLSQVDGLNLRPSQANFICFESDKSDLWFESLLKVGIMVRKLHDLKDYPLHWRKGLRITVPNRAVCKVIVEVITAGKVA</sequence>
<feature type="domain" description="Aminotransferase class I/classII large" evidence="10">
    <location>
        <begin position="74"/>
        <end position="323"/>
    </location>
</feature>
<dbReference type="EC" id="2.6.1.9" evidence="3"/>
<accession>A0A0P9NI24</accession>
<dbReference type="AlphaFoldDB" id="A0A0P9NI24"/>